<dbReference type="Proteomes" id="UP000215914">
    <property type="component" value="Chromosome 5"/>
</dbReference>
<dbReference type="EMBL" id="MNCJ02000320">
    <property type="protein sequence ID" value="KAF5804432.1"/>
    <property type="molecule type" value="Genomic_DNA"/>
</dbReference>
<feature type="transmembrane region" description="Helical" evidence="1">
    <location>
        <begin position="16"/>
        <end position="37"/>
    </location>
</feature>
<protein>
    <submittedName>
        <fullName evidence="3">Uncharacterized protein</fullName>
    </submittedName>
</protein>
<reference evidence="2 4" key="1">
    <citation type="journal article" date="2017" name="Nature">
        <title>The sunflower genome provides insights into oil metabolism, flowering and Asterid evolution.</title>
        <authorList>
            <person name="Badouin H."/>
            <person name="Gouzy J."/>
            <person name="Grassa C.J."/>
            <person name="Murat F."/>
            <person name="Staton S.E."/>
            <person name="Cottret L."/>
            <person name="Lelandais-Briere C."/>
            <person name="Owens G.L."/>
            <person name="Carrere S."/>
            <person name="Mayjonade B."/>
            <person name="Legrand L."/>
            <person name="Gill N."/>
            <person name="Kane N.C."/>
            <person name="Bowers J.E."/>
            <person name="Hubner S."/>
            <person name="Bellec A."/>
            <person name="Berard A."/>
            <person name="Berges H."/>
            <person name="Blanchet N."/>
            <person name="Boniface M.C."/>
            <person name="Brunel D."/>
            <person name="Catrice O."/>
            <person name="Chaidir N."/>
            <person name="Claudel C."/>
            <person name="Donnadieu C."/>
            <person name="Faraut T."/>
            <person name="Fievet G."/>
            <person name="Helmstetter N."/>
            <person name="King M."/>
            <person name="Knapp S.J."/>
            <person name="Lai Z."/>
            <person name="Le Paslier M.C."/>
            <person name="Lippi Y."/>
            <person name="Lorenzon L."/>
            <person name="Mandel J.R."/>
            <person name="Marage G."/>
            <person name="Marchand G."/>
            <person name="Marquand E."/>
            <person name="Bret-Mestries E."/>
            <person name="Morien E."/>
            <person name="Nambeesan S."/>
            <person name="Nguyen T."/>
            <person name="Pegot-Espagnet P."/>
            <person name="Pouilly N."/>
            <person name="Raftis F."/>
            <person name="Sallet E."/>
            <person name="Schiex T."/>
            <person name="Thomas J."/>
            <person name="Vandecasteele C."/>
            <person name="Vares D."/>
            <person name="Vear F."/>
            <person name="Vautrin S."/>
            <person name="Crespi M."/>
            <person name="Mangin B."/>
            <person name="Burke J.M."/>
            <person name="Salse J."/>
            <person name="Munos S."/>
            <person name="Vincourt P."/>
            <person name="Rieseberg L.H."/>
            <person name="Langlade N.B."/>
        </authorList>
    </citation>
    <scope>NUCLEOTIDE SEQUENCE [LARGE SCALE GENOMIC DNA]</scope>
    <source>
        <strain evidence="4">cv. SF193</strain>
        <tissue evidence="2">Leaves</tissue>
    </source>
</reference>
<gene>
    <name evidence="3" type="ORF">HannXRQ_Chr05g0133951</name>
    <name evidence="2" type="ORF">HanXRQr2_Chr05g0196931</name>
</gene>
<dbReference type="Gramene" id="mRNA:HanXRQr2_Chr05g0196931">
    <property type="protein sequence ID" value="CDS:HanXRQr2_Chr05g0196931.1"/>
    <property type="gene ID" value="HanXRQr2_Chr05g0196931"/>
</dbReference>
<evidence type="ECO:0000313" key="3">
    <source>
        <dbReference type="EMBL" id="OTG24191.1"/>
    </source>
</evidence>
<keyword evidence="1" id="KW-0472">Membrane</keyword>
<name>A0A251UPE6_HELAN</name>
<sequence>MVPSSAQHRHHSISSAVPWFFLSLLFLYIIYYSTLLFQPAPTFTTKTCLNPDHTENLQTNTSKETQTQVLGFDTELKHIAFGIAASSTL</sequence>
<proteinExistence type="predicted"/>
<dbReference type="InParanoid" id="A0A251UPE6"/>
<evidence type="ECO:0000313" key="4">
    <source>
        <dbReference type="Proteomes" id="UP000215914"/>
    </source>
</evidence>
<evidence type="ECO:0000313" key="2">
    <source>
        <dbReference type="EMBL" id="KAF5804432.1"/>
    </source>
</evidence>
<evidence type="ECO:0000256" key="1">
    <source>
        <dbReference type="SAM" id="Phobius"/>
    </source>
</evidence>
<keyword evidence="1" id="KW-1133">Transmembrane helix</keyword>
<keyword evidence="1" id="KW-0812">Transmembrane</keyword>
<reference evidence="3" key="2">
    <citation type="submission" date="2017-02" db="EMBL/GenBank/DDBJ databases">
        <title>Sunflower complete genome.</title>
        <authorList>
            <person name="Langlade N."/>
            <person name="Munos S."/>
        </authorList>
    </citation>
    <scope>NUCLEOTIDE SEQUENCE [LARGE SCALE GENOMIC DNA]</scope>
    <source>
        <tissue evidence="3">Leaves</tissue>
    </source>
</reference>
<reference evidence="2" key="3">
    <citation type="submission" date="2020-06" db="EMBL/GenBank/DDBJ databases">
        <title>Helianthus annuus Genome sequencing and assembly Release 2.</title>
        <authorList>
            <person name="Gouzy J."/>
            <person name="Langlade N."/>
            <person name="Munos S."/>
        </authorList>
    </citation>
    <scope>NUCLEOTIDE SEQUENCE</scope>
    <source>
        <tissue evidence="2">Leaves</tissue>
    </source>
</reference>
<dbReference type="AlphaFoldDB" id="A0A251UPE6"/>
<keyword evidence="4" id="KW-1185">Reference proteome</keyword>
<dbReference type="EMBL" id="CM007894">
    <property type="protein sequence ID" value="OTG24191.1"/>
    <property type="molecule type" value="Genomic_DNA"/>
</dbReference>
<dbReference type="STRING" id="4232.A0A251UPE6"/>
<accession>A0A251UPE6</accession>
<organism evidence="3 4">
    <name type="scientific">Helianthus annuus</name>
    <name type="common">Common sunflower</name>
    <dbReference type="NCBI Taxonomy" id="4232"/>
    <lineage>
        <taxon>Eukaryota</taxon>
        <taxon>Viridiplantae</taxon>
        <taxon>Streptophyta</taxon>
        <taxon>Embryophyta</taxon>
        <taxon>Tracheophyta</taxon>
        <taxon>Spermatophyta</taxon>
        <taxon>Magnoliopsida</taxon>
        <taxon>eudicotyledons</taxon>
        <taxon>Gunneridae</taxon>
        <taxon>Pentapetalae</taxon>
        <taxon>asterids</taxon>
        <taxon>campanulids</taxon>
        <taxon>Asterales</taxon>
        <taxon>Asteraceae</taxon>
        <taxon>Asteroideae</taxon>
        <taxon>Heliantheae alliance</taxon>
        <taxon>Heliantheae</taxon>
        <taxon>Helianthus</taxon>
    </lineage>
</organism>